<dbReference type="PANTHER" id="PTHR30146:SF155">
    <property type="entry name" value="ALANINE RACEMASE"/>
    <property type="match status" value="1"/>
</dbReference>
<dbReference type="Proteomes" id="UP000578112">
    <property type="component" value="Unassembled WGS sequence"/>
</dbReference>
<dbReference type="AlphaFoldDB" id="A0A7W7HTQ3"/>
<dbReference type="CDD" id="cd01392">
    <property type="entry name" value="HTH_LacI"/>
    <property type="match status" value="1"/>
</dbReference>
<dbReference type="SUPFAM" id="SSF47413">
    <property type="entry name" value="lambda repressor-like DNA-binding domains"/>
    <property type="match status" value="1"/>
</dbReference>
<keyword evidence="1" id="KW-0805">Transcription regulation</keyword>
<dbReference type="PROSITE" id="PS00356">
    <property type="entry name" value="HTH_LACI_1"/>
    <property type="match status" value="1"/>
</dbReference>
<gene>
    <name evidence="5" type="ORF">BJ971_001178</name>
</gene>
<dbReference type="InterPro" id="IPR028082">
    <property type="entry name" value="Peripla_BP_I"/>
</dbReference>
<keyword evidence="3" id="KW-0804">Transcription</keyword>
<dbReference type="Pfam" id="PF13377">
    <property type="entry name" value="Peripla_BP_3"/>
    <property type="match status" value="1"/>
</dbReference>
<evidence type="ECO:0000256" key="2">
    <source>
        <dbReference type="ARBA" id="ARBA00023125"/>
    </source>
</evidence>
<dbReference type="InterPro" id="IPR000843">
    <property type="entry name" value="HTH_LacI"/>
</dbReference>
<evidence type="ECO:0000313" key="6">
    <source>
        <dbReference type="Proteomes" id="UP000578112"/>
    </source>
</evidence>
<dbReference type="Pfam" id="PF00356">
    <property type="entry name" value="LacI"/>
    <property type="match status" value="1"/>
</dbReference>
<dbReference type="GO" id="GO:0003700">
    <property type="term" value="F:DNA-binding transcription factor activity"/>
    <property type="evidence" value="ECO:0007669"/>
    <property type="project" value="TreeGrafter"/>
</dbReference>
<dbReference type="RefSeq" id="WP_377885287.1">
    <property type="nucleotide sequence ID" value="NZ_BOMK01000094.1"/>
</dbReference>
<dbReference type="PROSITE" id="PS50932">
    <property type="entry name" value="HTH_LACI_2"/>
    <property type="match status" value="1"/>
</dbReference>
<dbReference type="Gene3D" id="1.10.260.40">
    <property type="entry name" value="lambda repressor-like DNA-binding domains"/>
    <property type="match status" value="1"/>
</dbReference>
<accession>A0A7W7HTQ3</accession>
<comment type="caution">
    <text evidence="5">The sequence shown here is derived from an EMBL/GenBank/DDBJ whole genome shotgun (WGS) entry which is preliminary data.</text>
</comment>
<evidence type="ECO:0000313" key="5">
    <source>
        <dbReference type="EMBL" id="MBB4760622.1"/>
    </source>
</evidence>
<protein>
    <submittedName>
        <fullName evidence="5">DNA-binding LacI/PurR family transcriptional regulator</fullName>
    </submittedName>
</protein>
<keyword evidence="2 5" id="KW-0238">DNA-binding</keyword>
<dbReference type="SUPFAM" id="SSF53822">
    <property type="entry name" value="Periplasmic binding protein-like I"/>
    <property type="match status" value="1"/>
</dbReference>
<dbReference type="InterPro" id="IPR010982">
    <property type="entry name" value="Lambda_DNA-bd_dom_sf"/>
</dbReference>
<feature type="domain" description="HTH lacI-type" evidence="4">
    <location>
        <begin position="4"/>
        <end position="58"/>
    </location>
</feature>
<evidence type="ECO:0000256" key="1">
    <source>
        <dbReference type="ARBA" id="ARBA00023015"/>
    </source>
</evidence>
<dbReference type="Gene3D" id="3.40.50.2300">
    <property type="match status" value="2"/>
</dbReference>
<dbReference type="GO" id="GO:0000976">
    <property type="term" value="F:transcription cis-regulatory region binding"/>
    <property type="evidence" value="ECO:0007669"/>
    <property type="project" value="TreeGrafter"/>
</dbReference>
<proteinExistence type="predicted"/>
<reference evidence="5 6" key="1">
    <citation type="submission" date="2020-08" db="EMBL/GenBank/DDBJ databases">
        <title>Sequencing the genomes of 1000 actinobacteria strains.</title>
        <authorList>
            <person name="Klenk H.-P."/>
        </authorList>
    </citation>
    <scope>NUCLEOTIDE SEQUENCE [LARGE SCALE GENOMIC DNA]</scope>
    <source>
        <strain evidence="5 6">DSM 43149</strain>
    </source>
</reference>
<dbReference type="InterPro" id="IPR046335">
    <property type="entry name" value="LacI/GalR-like_sensor"/>
</dbReference>
<sequence length="333" mass="35463">MRAATMADIARRVGVSRIAVSYAINGRPGVSADLRRRILVIAREVGYRANGPALALHGAAASAVGLVLLRSSAALTVEVFRRQLIAGIQAELSARGFGLALQLVADLAEEVQVYRRWAAERRVDGVLICDPRLDDPRIPVVRRLGLPAALVGGTPRDHLPGAWCDDTGWTRDLVDHLGELGHARIARVSGPAGMVHTTLRDAAMRKACARRGIRLTVVRGDYTGADGAARTRELLRRKPRPTAIVYDNDVMAVAGLGVADELGLAVPAELSVVACEDSPLCQVVGPPLTAIRRDIAAFGSLATAQLFAALDGEVRRPVQAESGRLEVRRSTGP</sequence>
<evidence type="ECO:0000256" key="3">
    <source>
        <dbReference type="ARBA" id="ARBA00023163"/>
    </source>
</evidence>
<keyword evidence="6" id="KW-1185">Reference proteome</keyword>
<dbReference type="PANTHER" id="PTHR30146">
    <property type="entry name" value="LACI-RELATED TRANSCRIPTIONAL REPRESSOR"/>
    <property type="match status" value="1"/>
</dbReference>
<dbReference type="EMBL" id="JACHNH010000001">
    <property type="protein sequence ID" value="MBB4760622.1"/>
    <property type="molecule type" value="Genomic_DNA"/>
</dbReference>
<dbReference type="CDD" id="cd06267">
    <property type="entry name" value="PBP1_LacI_sugar_binding-like"/>
    <property type="match status" value="1"/>
</dbReference>
<dbReference type="SMART" id="SM00354">
    <property type="entry name" value="HTH_LACI"/>
    <property type="match status" value="1"/>
</dbReference>
<organism evidence="5 6">
    <name type="scientific">Actinoplanes digitatis</name>
    <dbReference type="NCBI Taxonomy" id="1868"/>
    <lineage>
        <taxon>Bacteria</taxon>
        <taxon>Bacillati</taxon>
        <taxon>Actinomycetota</taxon>
        <taxon>Actinomycetes</taxon>
        <taxon>Micromonosporales</taxon>
        <taxon>Micromonosporaceae</taxon>
        <taxon>Actinoplanes</taxon>
    </lineage>
</organism>
<name>A0A7W7HTQ3_9ACTN</name>
<evidence type="ECO:0000259" key="4">
    <source>
        <dbReference type="PROSITE" id="PS50932"/>
    </source>
</evidence>